<dbReference type="RefSeq" id="WP_151132387.1">
    <property type="nucleotide sequence ID" value="NZ_CP043311.1"/>
</dbReference>
<evidence type="ECO:0008006" key="4">
    <source>
        <dbReference type="Google" id="ProtNLM"/>
    </source>
</evidence>
<feature type="signal peptide" evidence="1">
    <location>
        <begin position="1"/>
        <end position="22"/>
    </location>
</feature>
<dbReference type="Proteomes" id="UP000327179">
    <property type="component" value="Chromosome"/>
</dbReference>
<dbReference type="KEGG" id="plal:FXN65_07140"/>
<dbReference type="AlphaFoldDB" id="A0A5J6QHJ5"/>
<evidence type="ECO:0000313" key="2">
    <source>
        <dbReference type="EMBL" id="QEY61843.1"/>
    </source>
</evidence>
<name>A0A5J6QHJ5_9GAMM</name>
<organism evidence="2 3">
    <name type="scientific">Metapseudomonas lalkuanensis</name>
    <dbReference type="NCBI Taxonomy" id="2604832"/>
    <lineage>
        <taxon>Bacteria</taxon>
        <taxon>Pseudomonadati</taxon>
        <taxon>Pseudomonadota</taxon>
        <taxon>Gammaproteobacteria</taxon>
        <taxon>Pseudomonadales</taxon>
        <taxon>Pseudomonadaceae</taxon>
        <taxon>Metapseudomonas</taxon>
    </lineage>
</organism>
<dbReference type="PROSITE" id="PS51257">
    <property type="entry name" value="PROKAR_LIPOPROTEIN"/>
    <property type="match status" value="1"/>
</dbReference>
<evidence type="ECO:0000256" key="1">
    <source>
        <dbReference type="SAM" id="SignalP"/>
    </source>
</evidence>
<evidence type="ECO:0000313" key="3">
    <source>
        <dbReference type="Proteomes" id="UP000327179"/>
    </source>
</evidence>
<dbReference type="EMBL" id="CP043311">
    <property type="protein sequence ID" value="QEY61843.1"/>
    <property type="molecule type" value="Genomic_DNA"/>
</dbReference>
<reference evidence="2 3" key="1">
    <citation type="submission" date="2019-08" db="EMBL/GenBank/DDBJ databases">
        <title>Whole-genome Sequencing of e-waste polymer degrading bacterium Pseudomonas sp. strain PE08.</title>
        <authorList>
            <person name="Kirdat K."/>
            <person name="Debbarma P."/>
            <person name="Narawade N."/>
            <person name="Suyal D."/>
            <person name="Thorat V."/>
            <person name="Shouche Y."/>
            <person name="Goel R."/>
            <person name="Yadav A."/>
        </authorList>
    </citation>
    <scope>NUCLEOTIDE SEQUENCE [LARGE SCALE GENOMIC DNA]</scope>
    <source>
        <strain evidence="2 3">PE08</strain>
    </source>
</reference>
<sequence>MRFARPLLFSLLPVFGACQMFAEKAPAPATNLVRLQGELSVDARQVMFSPCGEKRRFTLADTGATGLLPEAANLSADGPGALFADIRASMGPTSVKGADGQLDLHTLYRLQREGHGCQDLNFKRLLLRASGNEPDWNLSVSEQGLKLDRPGQPSLALPYMEEQLPDGRFNLSSEANGQRLELWVAPQRCVDGMSGTVQHLTAELRMDGKVQRGCASFGGARND</sequence>
<keyword evidence="1" id="KW-0732">Signal</keyword>
<accession>A0A5J6QHJ5</accession>
<proteinExistence type="predicted"/>
<protein>
    <recommendedName>
        <fullName evidence="4">Lipoprotein</fullName>
    </recommendedName>
</protein>
<gene>
    <name evidence="2" type="ORF">FXN65_07140</name>
</gene>
<keyword evidence="3" id="KW-1185">Reference proteome</keyword>
<feature type="chain" id="PRO_5023875355" description="Lipoprotein" evidence="1">
    <location>
        <begin position="23"/>
        <end position="223"/>
    </location>
</feature>